<dbReference type="InterPro" id="IPR013320">
    <property type="entry name" value="ConA-like_dom_sf"/>
</dbReference>
<evidence type="ECO:0000313" key="2">
    <source>
        <dbReference type="Proteomes" id="UP000197007"/>
    </source>
</evidence>
<dbReference type="AlphaFoldDB" id="A0A1Z4BK69"/>
<dbReference type="SUPFAM" id="SSF49899">
    <property type="entry name" value="Concanavalin A-like lectins/glucanases"/>
    <property type="match status" value="1"/>
</dbReference>
<dbReference type="GO" id="GO:0004553">
    <property type="term" value="F:hydrolase activity, hydrolyzing O-glycosyl compounds"/>
    <property type="evidence" value="ECO:0007669"/>
    <property type="project" value="UniProtKB-ARBA"/>
</dbReference>
<evidence type="ECO:0000313" key="1">
    <source>
        <dbReference type="EMBL" id="ASF41649.1"/>
    </source>
</evidence>
<dbReference type="Proteomes" id="UP000197007">
    <property type="component" value="Chromosome"/>
</dbReference>
<dbReference type="Gene3D" id="2.60.120.200">
    <property type="match status" value="1"/>
</dbReference>
<dbReference type="KEGG" id="capn:CBG49_00325"/>
<protein>
    <recommendedName>
        <fullName evidence="3">LamG-like jellyroll fold domain-containing protein</fullName>
    </recommendedName>
</protein>
<gene>
    <name evidence="1" type="ORF">CBG49_00325</name>
</gene>
<dbReference type="EMBL" id="CP022022">
    <property type="protein sequence ID" value="ASF41649.1"/>
    <property type="molecule type" value="Genomic_DNA"/>
</dbReference>
<dbReference type="RefSeq" id="WP_088592878.1">
    <property type="nucleotide sequence ID" value="NZ_CP022022.1"/>
</dbReference>
<keyword evidence="2" id="KW-1185">Reference proteome</keyword>
<evidence type="ECO:0008006" key="3">
    <source>
        <dbReference type="Google" id="ProtNLM"/>
    </source>
</evidence>
<reference evidence="2" key="1">
    <citation type="submission" date="2017-06" db="EMBL/GenBank/DDBJ databases">
        <title>Complete genome sequence of Capnocytophaga sp. KCOM 1579 (=ChDC OS43) isolated from a human refractory periapical abscess lesion.</title>
        <authorList>
            <person name="Kook J.-K."/>
            <person name="Park S.-N."/>
            <person name="Lim Y.K."/>
            <person name="Roh H."/>
        </authorList>
    </citation>
    <scope>NUCLEOTIDE SEQUENCE [LARGE SCALE GENOMIC DNA]</scope>
    <source>
        <strain evidence="2">ChDC OS43</strain>
    </source>
</reference>
<proteinExistence type="predicted"/>
<name>A0A1Z4BK69_9FLAO</name>
<organism evidence="1 2">
    <name type="scientific">Capnocytophaga endodontalis</name>
    <dbReference type="NCBI Taxonomy" id="2708117"/>
    <lineage>
        <taxon>Bacteria</taxon>
        <taxon>Pseudomonadati</taxon>
        <taxon>Bacteroidota</taxon>
        <taxon>Flavobacteriia</taxon>
        <taxon>Flavobacteriales</taxon>
        <taxon>Flavobacteriaceae</taxon>
        <taxon>Capnocytophaga</taxon>
    </lineage>
</organism>
<accession>A0A1Z4BK69</accession>
<dbReference type="GO" id="GO:0005975">
    <property type="term" value="P:carbohydrate metabolic process"/>
    <property type="evidence" value="ECO:0007669"/>
    <property type="project" value="UniProtKB-ARBA"/>
</dbReference>
<dbReference type="Pfam" id="PF13385">
    <property type="entry name" value="Laminin_G_3"/>
    <property type="match status" value="1"/>
</dbReference>
<sequence length="274" mass="30994">MKKYIFYISFMAGLTAFTNCYQDLDQDPPFDYPEEVIPQYNPQKLLFTFEGNAKNVSTYKIPTLPKGNVTYTDGKKGKAYQGGEGTYVFISPRTARFAGDISLKDTIANLGSFTVAFWMNSPQVNKGTGIFSIPNTKKFWGNLDIFLDGNSTAGEGRFKMHLFNGTKENWVETKIPGTIGDWVFMTFRYNHKTEMLHIFKNGEIVFTRALTGWGRIVYSDTGDLVLGTYAFQTDPPQSSTKAQVWAQSFPGKLDNFAFYNQALTDEQIKALYNE</sequence>